<dbReference type="PANTHER" id="PTHR43273">
    <property type="entry name" value="ANAEROBIC SULFATASE-MATURATING ENZYME HOMOLOG ASLB-RELATED"/>
    <property type="match status" value="1"/>
</dbReference>
<dbReference type="Gene3D" id="3.20.20.70">
    <property type="entry name" value="Aldolase class I"/>
    <property type="match status" value="1"/>
</dbReference>
<name>A0ABV1HD71_9FIRM</name>
<accession>A0ABV1HD71</accession>
<dbReference type="SUPFAM" id="SSF102114">
    <property type="entry name" value="Radical SAM enzymes"/>
    <property type="match status" value="1"/>
</dbReference>
<dbReference type="SFLD" id="SFLDG01384">
    <property type="entry name" value="thioether_bond_formation_requi"/>
    <property type="match status" value="1"/>
</dbReference>
<evidence type="ECO:0000256" key="5">
    <source>
        <dbReference type="ARBA" id="ARBA00023014"/>
    </source>
</evidence>
<dbReference type="Pfam" id="PF04055">
    <property type="entry name" value="Radical_SAM"/>
    <property type="match status" value="1"/>
</dbReference>
<evidence type="ECO:0000256" key="3">
    <source>
        <dbReference type="ARBA" id="ARBA00022723"/>
    </source>
</evidence>
<dbReference type="RefSeq" id="WP_353530627.1">
    <property type="nucleotide sequence ID" value="NZ_JBBMEX010000005.1"/>
</dbReference>
<evidence type="ECO:0000259" key="6">
    <source>
        <dbReference type="PROSITE" id="PS51918"/>
    </source>
</evidence>
<dbReference type="SFLD" id="SFLDG01386">
    <property type="entry name" value="main_SPASM_domain-containing"/>
    <property type="match status" value="1"/>
</dbReference>
<sequence>MVHQYINNGYHIVLDVNSGAIHVVDEVVYDVIPLFEKHSSEEITGLLREKYSEEEIREAVEEVAQLKKEGSLFTPDTYEAPLIDFKKRPTVVKALCLHIAHDCNLACRYCFAEEGEYHGRRALMSYETGKAALDFLIANSGSRRNLEVDFFGGEPLMNFEVVKQLVAYGREQEKLHDKHFRFTLTTNGVLLNDDIMEFANREMDNVVLSIDGRKEVHDHMRPFRKGAGSYDLIVPKFQKFAKSRNQEKYYVRGTYTHFNTDFSKDVLHLADLGFKQISVEPVVAEETDDYAIKEEDLPVLFKEYDDLAAEMVRRNKAGNGFNFFHFMIDLEGGPCVYKRLSGCGSGTEYLAVTPWGDLYPCHQFVGNEKFLMGNVHDGVVNTGLQEEFKCCNVYAKEKCRDCFARFYCSGGCAANAYNFHGDILKTYETGCELQKKRVECAIMIKAAMAEQED</sequence>
<feature type="domain" description="Radical SAM core" evidence="6">
    <location>
        <begin position="89"/>
        <end position="314"/>
    </location>
</feature>
<comment type="caution">
    <text evidence="7">The sequence shown here is derived from an EMBL/GenBank/DDBJ whole genome shotgun (WGS) entry which is preliminary data.</text>
</comment>
<keyword evidence="5" id="KW-0411">Iron-sulfur</keyword>
<dbReference type="EMBL" id="JBBMEX010000005">
    <property type="protein sequence ID" value="MEQ2557453.1"/>
    <property type="molecule type" value="Genomic_DNA"/>
</dbReference>
<dbReference type="InterPro" id="IPR024025">
    <property type="entry name" value="SCIFF_rSAM_maturase"/>
</dbReference>
<organism evidence="7 8">
    <name type="scientific">Maccoyibacter intestinihominis</name>
    <dbReference type="NCBI Taxonomy" id="3133499"/>
    <lineage>
        <taxon>Bacteria</taxon>
        <taxon>Bacillati</taxon>
        <taxon>Bacillota</taxon>
        <taxon>Clostridia</taxon>
        <taxon>Lachnospirales</taxon>
        <taxon>Lachnospiraceae</taxon>
        <taxon>Maccoyibacter</taxon>
    </lineage>
</organism>
<evidence type="ECO:0000256" key="1">
    <source>
        <dbReference type="ARBA" id="ARBA00001966"/>
    </source>
</evidence>
<keyword evidence="8" id="KW-1185">Reference proteome</keyword>
<dbReference type="NCBIfam" id="TIGR03974">
    <property type="entry name" value="rSAM_six_Cys"/>
    <property type="match status" value="1"/>
</dbReference>
<dbReference type="InterPro" id="IPR047602">
    <property type="entry name" value="SPASM_CteB-like"/>
</dbReference>
<evidence type="ECO:0000313" key="8">
    <source>
        <dbReference type="Proteomes" id="UP001454489"/>
    </source>
</evidence>
<dbReference type="NCBIfam" id="TIGR04085">
    <property type="entry name" value="rSAM_more_4Fe4S"/>
    <property type="match status" value="1"/>
</dbReference>
<comment type="cofactor">
    <cofactor evidence="1">
        <name>[4Fe-4S] cluster</name>
        <dbReference type="ChEBI" id="CHEBI:49883"/>
    </cofactor>
</comment>
<dbReference type="InterPro" id="IPR013785">
    <property type="entry name" value="Aldolase_TIM"/>
</dbReference>
<dbReference type="InterPro" id="IPR007197">
    <property type="entry name" value="rSAM"/>
</dbReference>
<proteinExistence type="predicted"/>
<dbReference type="Proteomes" id="UP001454489">
    <property type="component" value="Unassembled WGS sequence"/>
</dbReference>
<evidence type="ECO:0000256" key="4">
    <source>
        <dbReference type="ARBA" id="ARBA00023004"/>
    </source>
</evidence>
<keyword evidence="3" id="KW-0479">Metal-binding</keyword>
<dbReference type="InterPro" id="IPR023867">
    <property type="entry name" value="Sulphatase_maturase_rSAM"/>
</dbReference>
<evidence type="ECO:0000256" key="2">
    <source>
        <dbReference type="ARBA" id="ARBA00022691"/>
    </source>
</evidence>
<reference evidence="7 8" key="1">
    <citation type="submission" date="2024-03" db="EMBL/GenBank/DDBJ databases">
        <title>Human intestinal bacterial collection.</title>
        <authorList>
            <person name="Pauvert C."/>
            <person name="Hitch T.C.A."/>
            <person name="Clavel T."/>
        </authorList>
    </citation>
    <scope>NUCLEOTIDE SEQUENCE [LARGE SCALE GENOMIC DNA]</scope>
    <source>
        <strain evidence="7 8">CLA-AA-H185</strain>
    </source>
</reference>
<dbReference type="InterPro" id="IPR023885">
    <property type="entry name" value="4Fe4S-binding_SPASM_dom"/>
</dbReference>
<dbReference type="InterPro" id="IPR058240">
    <property type="entry name" value="rSAM_sf"/>
</dbReference>
<dbReference type="PANTHER" id="PTHR43273:SF8">
    <property type="entry name" value="RADICAL SAM DOMAIN PROTEIN"/>
    <property type="match status" value="1"/>
</dbReference>
<evidence type="ECO:0000313" key="7">
    <source>
        <dbReference type="EMBL" id="MEQ2557453.1"/>
    </source>
</evidence>
<keyword evidence="2" id="KW-0949">S-adenosyl-L-methionine</keyword>
<dbReference type="SFLD" id="SFLDS00029">
    <property type="entry name" value="Radical_SAM"/>
    <property type="match status" value="1"/>
</dbReference>
<dbReference type="CDD" id="cd01335">
    <property type="entry name" value="Radical_SAM"/>
    <property type="match status" value="1"/>
</dbReference>
<gene>
    <name evidence="7" type="primary">scfB</name>
    <name evidence="7" type="ORF">WMO43_06190</name>
</gene>
<protein>
    <submittedName>
        <fullName evidence="7">Thioether cross-link-forming SCIFF peptide maturase</fullName>
    </submittedName>
</protein>
<dbReference type="SFLD" id="SFLDG01067">
    <property type="entry name" value="SPASM/twitch_domain_containing"/>
    <property type="match status" value="1"/>
</dbReference>
<dbReference type="CDD" id="cd21124">
    <property type="entry name" value="SPASM_CteB-like"/>
    <property type="match status" value="1"/>
</dbReference>
<keyword evidence="4" id="KW-0408">Iron</keyword>
<dbReference type="PROSITE" id="PS51918">
    <property type="entry name" value="RADICAL_SAM"/>
    <property type="match status" value="1"/>
</dbReference>